<feature type="region of interest" description="Disordered" evidence="1">
    <location>
        <begin position="43"/>
        <end position="100"/>
    </location>
</feature>
<name>F4D1A5_PSEUX</name>
<organism evidence="2 3">
    <name type="scientific">Pseudonocardia dioxanivorans (strain ATCC 55486 / DSM 44775 / JCM 13855 / CB1190)</name>
    <dbReference type="NCBI Taxonomy" id="675635"/>
    <lineage>
        <taxon>Bacteria</taxon>
        <taxon>Bacillati</taxon>
        <taxon>Actinomycetota</taxon>
        <taxon>Actinomycetes</taxon>
        <taxon>Pseudonocardiales</taxon>
        <taxon>Pseudonocardiaceae</taxon>
        <taxon>Pseudonocardia</taxon>
    </lineage>
</organism>
<evidence type="ECO:0000313" key="3">
    <source>
        <dbReference type="Proteomes" id="UP000007809"/>
    </source>
</evidence>
<dbReference type="AlphaFoldDB" id="F4D1A5"/>
<evidence type="ECO:0000313" key="2">
    <source>
        <dbReference type="EMBL" id="AEA27893.1"/>
    </source>
</evidence>
<dbReference type="Proteomes" id="UP000007809">
    <property type="component" value="Chromosome"/>
</dbReference>
<evidence type="ECO:0000256" key="1">
    <source>
        <dbReference type="SAM" id="MobiDB-lite"/>
    </source>
</evidence>
<gene>
    <name evidence="2" type="ordered locus">Psed_5766</name>
</gene>
<dbReference type="RefSeq" id="WP_013677792.1">
    <property type="nucleotide sequence ID" value="NC_015312.1"/>
</dbReference>
<dbReference type="STRING" id="675635.Psed_5766"/>
<protein>
    <submittedName>
        <fullName evidence="2">Uncharacterized protein</fullName>
    </submittedName>
</protein>
<dbReference type="HOGENOM" id="CLU_2303662_0_0_11"/>
<feature type="compositionally biased region" description="Basic and acidic residues" evidence="1">
    <location>
        <begin position="82"/>
        <end position="100"/>
    </location>
</feature>
<accession>F4D1A5</accession>
<keyword evidence="3" id="KW-1185">Reference proteome</keyword>
<sequence>MTVDEALAAAESWVAIPDPNECARLLAREVRTLRAELARERARRTLGGVPPGYHLPGAWANQPLAPPASANDPGAPPLVTDRSSRHAPAEPNGRNDTEEA</sequence>
<proteinExistence type="predicted"/>
<dbReference type="EMBL" id="CP002593">
    <property type="protein sequence ID" value="AEA27893.1"/>
    <property type="molecule type" value="Genomic_DNA"/>
</dbReference>
<reference evidence="2 3" key="1">
    <citation type="journal article" date="2011" name="J. Bacteriol.">
        <title>Genome sequence of the 1,4-dioxane-degrading Pseudonocardia dioxanivorans strain CB1190.</title>
        <authorList>
            <person name="Sales C.M."/>
            <person name="Mahendra S."/>
            <person name="Grostern A."/>
            <person name="Parales R.E."/>
            <person name="Goodwin L.A."/>
            <person name="Woyke T."/>
            <person name="Nolan M."/>
            <person name="Lapidus A."/>
            <person name="Chertkov O."/>
            <person name="Ovchinnikova G."/>
            <person name="Sczyrba A."/>
            <person name="Alvarez-Cohen L."/>
        </authorList>
    </citation>
    <scope>NUCLEOTIDE SEQUENCE [LARGE SCALE GENOMIC DNA]</scope>
    <source>
        <strain evidence="3">ATCC 55486 / DSM 44775 / JCM 13855 / CB1190</strain>
    </source>
</reference>
<dbReference type="KEGG" id="pdx:Psed_5766"/>